<name>A0A330LEC3_9BACT</name>
<keyword evidence="13" id="KW-1185">Reference proteome</keyword>
<dbReference type="HAMAP" id="MF_00135">
    <property type="entry name" value="PRAI"/>
    <property type="match status" value="1"/>
</dbReference>
<dbReference type="InterPro" id="IPR044643">
    <property type="entry name" value="TrpF_fam"/>
</dbReference>
<evidence type="ECO:0000256" key="10">
    <source>
        <dbReference type="HAMAP-Rule" id="MF_00135"/>
    </source>
</evidence>
<evidence type="ECO:0000256" key="3">
    <source>
        <dbReference type="ARBA" id="ARBA00007571"/>
    </source>
</evidence>
<evidence type="ECO:0000256" key="7">
    <source>
        <dbReference type="ARBA" id="ARBA00022822"/>
    </source>
</evidence>
<dbReference type="GO" id="GO:0000162">
    <property type="term" value="P:L-tryptophan biosynthetic process"/>
    <property type="evidence" value="ECO:0007669"/>
    <property type="project" value="UniProtKB-UniRule"/>
</dbReference>
<evidence type="ECO:0000256" key="1">
    <source>
        <dbReference type="ARBA" id="ARBA00001164"/>
    </source>
</evidence>
<keyword evidence="6 10" id="KW-0028">Amino-acid biosynthesis</keyword>
<dbReference type="InterPro" id="IPR001240">
    <property type="entry name" value="PRAI_dom"/>
</dbReference>
<evidence type="ECO:0000313" key="12">
    <source>
        <dbReference type="EMBL" id="SPP65320.1"/>
    </source>
</evidence>
<comment type="pathway">
    <text evidence="2 10">Amino-acid biosynthesis; L-tryptophan biosynthesis; L-tryptophan from chorismate: step 3/5.</text>
</comment>
<dbReference type="RefSeq" id="WP_121989620.1">
    <property type="nucleotide sequence ID" value="NZ_OUNR01000016.1"/>
</dbReference>
<keyword evidence="8 10" id="KW-0057">Aromatic amino acid biosynthesis</keyword>
<evidence type="ECO:0000256" key="5">
    <source>
        <dbReference type="ARBA" id="ARBA00022272"/>
    </source>
</evidence>
<evidence type="ECO:0000256" key="6">
    <source>
        <dbReference type="ARBA" id="ARBA00022605"/>
    </source>
</evidence>
<keyword evidence="9 10" id="KW-0413">Isomerase</keyword>
<feature type="domain" description="N-(5'phosphoribosyl) anthranilate isomerase (PRAI)" evidence="11">
    <location>
        <begin position="3"/>
        <end position="202"/>
    </location>
</feature>
<dbReference type="InterPro" id="IPR013785">
    <property type="entry name" value="Aldolase_TIM"/>
</dbReference>
<dbReference type="Proteomes" id="UP000248168">
    <property type="component" value="Unassembled WGS sequence"/>
</dbReference>
<dbReference type="Pfam" id="PF00697">
    <property type="entry name" value="PRAI"/>
    <property type="match status" value="1"/>
</dbReference>
<dbReference type="GO" id="GO:0004640">
    <property type="term" value="F:phosphoribosylanthranilate isomerase activity"/>
    <property type="evidence" value="ECO:0007669"/>
    <property type="project" value="UniProtKB-UniRule"/>
</dbReference>
<dbReference type="AlphaFoldDB" id="A0A330LEC3"/>
<dbReference type="InParanoid" id="A0A330LEC3"/>
<dbReference type="PANTHER" id="PTHR42894">
    <property type="entry name" value="N-(5'-PHOSPHORIBOSYL)ANTHRANILATE ISOMERASE"/>
    <property type="match status" value="1"/>
</dbReference>
<reference evidence="13" key="1">
    <citation type="submission" date="2018-04" db="EMBL/GenBank/DDBJ databases">
        <authorList>
            <person name="Lucker S."/>
            <person name="Sakoula D."/>
        </authorList>
    </citation>
    <scope>NUCLEOTIDE SEQUENCE [LARGE SCALE GENOMIC DNA]</scope>
</reference>
<dbReference type="OrthoDB" id="9786954at2"/>
<proteinExistence type="inferred from homology"/>
<dbReference type="EMBL" id="OUNR01000016">
    <property type="protein sequence ID" value="SPP65320.1"/>
    <property type="molecule type" value="Genomic_DNA"/>
</dbReference>
<comment type="similarity">
    <text evidence="3 10">Belongs to the TrpF family.</text>
</comment>
<accession>A0A330LEC3</accession>
<dbReference type="Gene3D" id="3.20.20.70">
    <property type="entry name" value="Aldolase class I"/>
    <property type="match status" value="1"/>
</dbReference>
<evidence type="ECO:0000256" key="8">
    <source>
        <dbReference type="ARBA" id="ARBA00023141"/>
    </source>
</evidence>
<dbReference type="CDD" id="cd00405">
    <property type="entry name" value="PRAI"/>
    <property type="match status" value="1"/>
</dbReference>
<dbReference type="InterPro" id="IPR011060">
    <property type="entry name" value="RibuloseP-bd_barrel"/>
</dbReference>
<dbReference type="FunFam" id="3.20.20.70:FF:000075">
    <property type="entry name" value="Tryptophan biosynthesis protein TRP1"/>
    <property type="match status" value="1"/>
</dbReference>
<keyword evidence="7 10" id="KW-0822">Tryptophan biosynthesis</keyword>
<dbReference type="PANTHER" id="PTHR42894:SF1">
    <property type="entry name" value="N-(5'-PHOSPHORIBOSYL)ANTHRANILATE ISOMERASE"/>
    <property type="match status" value="1"/>
</dbReference>
<dbReference type="UniPathway" id="UPA00035">
    <property type="reaction ID" value="UER00042"/>
</dbReference>
<dbReference type="EC" id="5.3.1.24" evidence="4 10"/>
<evidence type="ECO:0000256" key="4">
    <source>
        <dbReference type="ARBA" id="ARBA00012572"/>
    </source>
</evidence>
<evidence type="ECO:0000256" key="9">
    <source>
        <dbReference type="ARBA" id="ARBA00023235"/>
    </source>
</evidence>
<dbReference type="SUPFAM" id="SSF51366">
    <property type="entry name" value="Ribulose-phoshate binding barrel"/>
    <property type="match status" value="1"/>
</dbReference>
<evidence type="ECO:0000313" key="13">
    <source>
        <dbReference type="Proteomes" id="UP000248168"/>
    </source>
</evidence>
<gene>
    <name evidence="10 12" type="primary">trpF</name>
    <name evidence="12" type="ORF">NITLEN_30234</name>
</gene>
<evidence type="ECO:0000259" key="11">
    <source>
        <dbReference type="Pfam" id="PF00697"/>
    </source>
</evidence>
<evidence type="ECO:0000256" key="2">
    <source>
        <dbReference type="ARBA" id="ARBA00004664"/>
    </source>
</evidence>
<dbReference type="NCBIfam" id="NF002298">
    <property type="entry name" value="PRK01222.1-4"/>
    <property type="match status" value="1"/>
</dbReference>
<protein>
    <recommendedName>
        <fullName evidence="5 10">N-(5'-phosphoribosyl)anthranilate isomerase</fullName>
        <shortName evidence="10">PRAI</shortName>
        <ecNumber evidence="4 10">5.3.1.24</ecNumber>
    </recommendedName>
</protein>
<organism evidence="12 13">
    <name type="scientific">Nitrospira lenta</name>
    <dbReference type="NCBI Taxonomy" id="1436998"/>
    <lineage>
        <taxon>Bacteria</taxon>
        <taxon>Pseudomonadati</taxon>
        <taxon>Nitrospirota</taxon>
        <taxon>Nitrospiria</taxon>
        <taxon>Nitrospirales</taxon>
        <taxon>Nitrospiraceae</taxon>
        <taxon>Nitrospira</taxon>
    </lineage>
</organism>
<comment type="catalytic activity">
    <reaction evidence="1 10">
        <text>N-(5-phospho-beta-D-ribosyl)anthranilate = 1-(2-carboxyphenylamino)-1-deoxy-D-ribulose 5-phosphate</text>
        <dbReference type="Rhea" id="RHEA:21540"/>
        <dbReference type="ChEBI" id="CHEBI:18277"/>
        <dbReference type="ChEBI" id="CHEBI:58613"/>
        <dbReference type="EC" id="5.3.1.24"/>
    </reaction>
</comment>
<sequence>MKVKICGITNEEDARVAVEAGADALGFIMYRKSPRFVEAAVVKRIIDGLPPFVATVGVFVNEEATVVRRLMDECGLALAQLHGDESAVYCEGLGRPSMKALRLKDRGTFLALAEFQGRANVRAFVVDAFSDQAYGGTGQTVDWALAAEAARASRILLAGGLTPDNVAEAIRQVRPYGVDVSSGVEVRPGQKDHAKVQAFIQAARLVSA</sequence>